<evidence type="ECO:0000313" key="1">
    <source>
        <dbReference type="EnsemblMetazoa" id="Aqu2.1.34653_001"/>
    </source>
</evidence>
<reference evidence="1" key="1">
    <citation type="submission" date="2017-05" db="UniProtKB">
        <authorList>
            <consortium name="EnsemblMetazoa"/>
        </authorList>
    </citation>
    <scope>IDENTIFICATION</scope>
</reference>
<dbReference type="EnsemblMetazoa" id="Aqu2.1.34653_001">
    <property type="protein sequence ID" value="Aqu2.1.34653_001"/>
    <property type="gene ID" value="Aqu2.1.34653"/>
</dbReference>
<organism evidence="1">
    <name type="scientific">Amphimedon queenslandica</name>
    <name type="common">Sponge</name>
    <dbReference type="NCBI Taxonomy" id="400682"/>
    <lineage>
        <taxon>Eukaryota</taxon>
        <taxon>Metazoa</taxon>
        <taxon>Porifera</taxon>
        <taxon>Demospongiae</taxon>
        <taxon>Heteroscleromorpha</taxon>
        <taxon>Haplosclerida</taxon>
        <taxon>Niphatidae</taxon>
        <taxon>Amphimedon</taxon>
    </lineage>
</organism>
<protein>
    <submittedName>
        <fullName evidence="1">Uncharacterized protein</fullName>
    </submittedName>
</protein>
<name>A0A1X7V3S5_AMPQE</name>
<proteinExistence type="predicted"/>
<dbReference type="InParanoid" id="A0A1X7V3S5"/>
<accession>A0A1X7V3S5</accession>
<sequence length="75" mass="8414">MQVTPSNDQLMSARTHAICHQSILKNILVKRGILPLEMVETQPDYCREISIVPCKLAKSNPRSLGTQHSLSRVTE</sequence>
<dbReference type="AlphaFoldDB" id="A0A1X7V3S5"/>